<reference evidence="1 2" key="1">
    <citation type="journal article" date="2023" name="Microbiol. Resour. Announc.">
        <title>Complete Genome Sequence of Imperialibacter roseus strain P4T.</title>
        <authorList>
            <person name="Tizabi D.R."/>
            <person name="Bachvaroff T."/>
            <person name="Hill R.T."/>
        </authorList>
    </citation>
    <scope>NUCLEOTIDE SEQUENCE [LARGE SCALE GENOMIC DNA]</scope>
    <source>
        <strain evidence="1 2">P4T</strain>
    </source>
</reference>
<protein>
    <submittedName>
        <fullName evidence="1">DUF2442 domain-containing protein</fullName>
    </submittedName>
</protein>
<dbReference type="RefSeq" id="WP_317491061.1">
    <property type="nucleotide sequence ID" value="NZ_CP136051.1"/>
</dbReference>
<dbReference type="InterPro" id="IPR018841">
    <property type="entry name" value="DUF2442"/>
</dbReference>
<dbReference type="Gene3D" id="3.30.2020.40">
    <property type="entry name" value="Uncharacterised protein PF10387, DUF2442"/>
    <property type="match status" value="1"/>
</dbReference>
<dbReference type="Pfam" id="PF10387">
    <property type="entry name" value="DUF2442"/>
    <property type="match status" value="1"/>
</dbReference>
<evidence type="ECO:0000313" key="2">
    <source>
        <dbReference type="Proteomes" id="UP001302349"/>
    </source>
</evidence>
<proteinExistence type="predicted"/>
<gene>
    <name evidence="1" type="ORF">RT717_07185</name>
</gene>
<sequence>MSILTSYKSSNAVDIWFDDLKMFVRLDDGREVAIPLDWFPNLREATEKQRNNWRLIGGGEEIHWEDLDEDILVEGLL</sequence>
<organism evidence="1 2">
    <name type="scientific">Imperialibacter roseus</name>
    <dbReference type="NCBI Taxonomy" id="1324217"/>
    <lineage>
        <taxon>Bacteria</taxon>
        <taxon>Pseudomonadati</taxon>
        <taxon>Bacteroidota</taxon>
        <taxon>Cytophagia</taxon>
        <taxon>Cytophagales</taxon>
        <taxon>Flammeovirgaceae</taxon>
        <taxon>Imperialibacter</taxon>
    </lineage>
</organism>
<accession>A0ABZ0IVM2</accession>
<name>A0ABZ0IVM2_9BACT</name>
<dbReference type="EMBL" id="CP136051">
    <property type="protein sequence ID" value="WOK08420.1"/>
    <property type="molecule type" value="Genomic_DNA"/>
</dbReference>
<dbReference type="Proteomes" id="UP001302349">
    <property type="component" value="Chromosome"/>
</dbReference>
<evidence type="ECO:0000313" key="1">
    <source>
        <dbReference type="EMBL" id="WOK08420.1"/>
    </source>
</evidence>
<keyword evidence="2" id="KW-1185">Reference proteome</keyword>